<dbReference type="Gene3D" id="3.40.220.10">
    <property type="entry name" value="Leucine Aminopeptidase, subunit E, domain 1"/>
    <property type="match status" value="1"/>
</dbReference>
<name>A0AA45L8Y4_9PSEU</name>
<dbReference type="NCBIfam" id="TIGR02452">
    <property type="entry name" value="TIGR02452 family protein"/>
    <property type="match status" value="1"/>
</dbReference>
<dbReference type="InterPro" id="IPR019261">
    <property type="entry name" value="PARG_cat_microbial"/>
</dbReference>
<dbReference type="EMBL" id="CP073249">
    <property type="protein sequence ID" value="QUF05814.1"/>
    <property type="molecule type" value="Genomic_DNA"/>
</dbReference>
<dbReference type="PIRSF" id="PIRSF014899">
    <property type="entry name" value="UCP014899"/>
    <property type="match status" value="1"/>
</dbReference>
<dbReference type="PANTHER" id="PTHR35596:SF1">
    <property type="entry name" value="MICROBIAL-TYPE PARG CATALYTIC DOMAIN-CONTAINING PROTEIN"/>
    <property type="match status" value="1"/>
</dbReference>
<gene>
    <name evidence="2" type="ORF">KCV87_06950</name>
</gene>
<dbReference type="Proteomes" id="UP000677152">
    <property type="component" value="Chromosome"/>
</dbReference>
<dbReference type="PANTHER" id="PTHR35596">
    <property type="entry name" value="DUF2263 DOMAIN-CONTAINING PROTEIN"/>
    <property type="match status" value="1"/>
</dbReference>
<sequence length="297" mass="30841">MLAYQGGAPFGCGRSAANSVARRAGPSAGSASVKSGLRAVAQETVEITGRGSYAVGGREVEIGGAVAAAVAGTVLHLPDEPLTEGVPAGAALVEVTGESTLEAARRLGDEVACLVFASARNPGGGFLNGAQAQEEAIARSSALHACLESVPAFYDHHRAHPELVYSDRVIHSPGVPVFRADDGGLLARPHRASFLTAAAPNRGAVLANQPERVADVRPALFRRAERVLRVAAHHGHRRLVLGAWGCGVFRNEPGEVAEAFAAALAAVPAFEHVVFAILDRRRDSPTRAAFTARFGES</sequence>
<evidence type="ECO:0000259" key="1">
    <source>
        <dbReference type="Pfam" id="PF10021"/>
    </source>
</evidence>
<feature type="domain" description="Microbial-type PARG catalytic" evidence="1">
    <location>
        <begin position="41"/>
        <end position="179"/>
    </location>
</feature>
<evidence type="ECO:0000313" key="3">
    <source>
        <dbReference type="Proteomes" id="UP000677152"/>
    </source>
</evidence>
<organism evidence="2 3">
    <name type="scientific">Actinosynnema pretiosum subsp. pretiosum</name>
    <dbReference type="NCBI Taxonomy" id="103721"/>
    <lineage>
        <taxon>Bacteria</taxon>
        <taxon>Bacillati</taxon>
        <taxon>Actinomycetota</taxon>
        <taxon>Actinomycetes</taxon>
        <taxon>Pseudonocardiales</taxon>
        <taxon>Pseudonocardiaceae</taxon>
        <taxon>Actinosynnema</taxon>
    </lineage>
</organism>
<dbReference type="SUPFAM" id="SSF52949">
    <property type="entry name" value="Macro domain-like"/>
    <property type="match status" value="1"/>
</dbReference>
<protein>
    <submittedName>
        <fullName evidence="2">TIGR02452 family protein</fullName>
    </submittedName>
</protein>
<accession>A0AA45L8Y4</accession>
<dbReference type="InterPro" id="IPR043472">
    <property type="entry name" value="Macro_dom-like"/>
</dbReference>
<evidence type="ECO:0000313" key="2">
    <source>
        <dbReference type="EMBL" id="QUF05814.1"/>
    </source>
</evidence>
<proteinExistence type="predicted"/>
<dbReference type="Pfam" id="PF10021">
    <property type="entry name" value="PARG_cat_microb"/>
    <property type="match status" value="1"/>
</dbReference>
<dbReference type="AlphaFoldDB" id="A0AA45L8Y4"/>
<reference evidence="2" key="1">
    <citation type="submission" date="2021-04" db="EMBL/GenBank/DDBJ databases">
        <title>Genomic sequence of Actinosynnema pretiosum subsp. pretiosum ATCC 31280 (C-14919).</title>
        <authorList>
            <person name="Bai L."/>
            <person name="Wang X."/>
            <person name="Xiao Y."/>
        </authorList>
    </citation>
    <scope>NUCLEOTIDE SEQUENCE</scope>
    <source>
        <strain evidence="2">ATCC 31280</strain>
    </source>
</reference>
<dbReference type="InterPro" id="IPR012664">
    <property type="entry name" value="CHP02452"/>
</dbReference>